<feature type="region of interest" description="Disordered" evidence="5">
    <location>
        <begin position="13"/>
        <end position="44"/>
    </location>
</feature>
<dbReference type="SMART" id="SM01155">
    <property type="entry name" value="DUF1713"/>
    <property type="match status" value="1"/>
</dbReference>
<gene>
    <name evidence="7" type="ORF">BG011_010185</name>
</gene>
<organism evidence="7 8">
    <name type="scientific">Mortierella polycephala</name>
    <dbReference type="NCBI Taxonomy" id="41804"/>
    <lineage>
        <taxon>Eukaryota</taxon>
        <taxon>Fungi</taxon>
        <taxon>Fungi incertae sedis</taxon>
        <taxon>Mucoromycota</taxon>
        <taxon>Mortierellomycotina</taxon>
        <taxon>Mortierellomycetes</taxon>
        <taxon>Mortierellales</taxon>
        <taxon>Mortierellaceae</taxon>
        <taxon>Mortierella</taxon>
    </lineage>
</organism>
<evidence type="ECO:0000256" key="5">
    <source>
        <dbReference type="SAM" id="MobiDB-lite"/>
    </source>
</evidence>
<keyword evidence="8" id="KW-1185">Reference proteome</keyword>
<evidence type="ECO:0000313" key="8">
    <source>
        <dbReference type="Proteomes" id="UP000726737"/>
    </source>
</evidence>
<dbReference type="PANTHER" id="PTHR32035">
    <property type="entry name" value="AURORA KINASE A-INTERACTING PROTEIN"/>
    <property type="match status" value="1"/>
</dbReference>
<evidence type="ECO:0000256" key="2">
    <source>
        <dbReference type="ARBA" id="ARBA00023128"/>
    </source>
</evidence>
<dbReference type="EMBL" id="JAAAJA010000979">
    <property type="protein sequence ID" value="KAG0248512.1"/>
    <property type="molecule type" value="Genomic_DNA"/>
</dbReference>
<dbReference type="GO" id="GO:0005739">
    <property type="term" value="C:mitochondrion"/>
    <property type="evidence" value="ECO:0007669"/>
    <property type="project" value="UniProtKB-SubCell"/>
</dbReference>
<evidence type="ECO:0000259" key="6">
    <source>
        <dbReference type="SMART" id="SM01155"/>
    </source>
</evidence>
<dbReference type="AlphaFoldDB" id="A0A9P6TVM9"/>
<evidence type="ECO:0000313" key="7">
    <source>
        <dbReference type="EMBL" id="KAG0248512.1"/>
    </source>
</evidence>
<feature type="region of interest" description="Disordered" evidence="5">
    <location>
        <begin position="71"/>
        <end position="92"/>
    </location>
</feature>
<dbReference type="PANTHER" id="PTHR32035:SF3">
    <property type="entry name" value="SMALL RIBOSOMAL SUBUNIT PROTEIN MS38"/>
    <property type="match status" value="1"/>
</dbReference>
<reference evidence="7" key="1">
    <citation type="journal article" date="2020" name="Fungal Divers.">
        <title>Resolving the Mortierellaceae phylogeny through synthesis of multi-gene phylogenetics and phylogenomics.</title>
        <authorList>
            <person name="Vandepol N."/>
            <person name="Liber J."/>
            <person name="Desiro A."/>
            <person name="Na H."/>
            <person name="Kennedy M."/>
            <person name="Barry K."/>
            <person name="Grigoriev I.V."/>
            <person name="Miller A.N."/>
            <person name="O'Donnell K."/>
            <person name="Stajich J.E."/>
            <person name="Bonito G."/>
        </authorList>
    </citation>
    <scope>NUCLEOTIDE SEQUENCE</scope>
    <source>
        <strain evidence="7">KOD948</strain>
    </source>
</reference>
<proteinExistence type="inferred from homology"/>
<evidence type="ECO:0000256" key="1">
    <source>
        <dbReference type="ARBA" id="ARBA00004173"/>
    </source>
</evidence>
<feature type="compositionally biased region" description="Low complexity" evidence="5">
    <location>
        <begin position="32"/>
        <end position="44"/>
    </location>
</feature>
<dbReference type="Pfam" id="PF08213">
    <property type="entry name" value="COX24_C"/>
    <property type="match status" value="1"/>
</dbReference>
<accession>A0A9P6TVM9</accession>
<comment type="similarity">
    <text evidence="3">Belongs to the mitochondrion-specific ribosomal protein mS38 family.</text>
</comment>
<evidence type="ECO:0000256" key="4">
    <source>
        <dbReference type="ARBA" id="ARBA00035682"/>
    </source>
</evidence>
<keyword evidence="2" id="KW-0496">Mitochondrion</keyword>
<comment type="caution">
    <text evidence="7">The sequence shown here is derived from an EMBL/GenBank/DDBJ whole genome shotgun (WGS) entry which is preliminary data.</text>
</comment>
<dbReference type="Proteomes" id="UP000726737">
    <property type="component" value="Unassembled WGS sequence"/>
</dbReference>
<evidence type="ECO:0000256" key="3">
    <source>
        <dbReference type="ARBA" id="ARBA00035647"/>
    </source>
</evidence>
<dbReference type="InterPro" id="IPR013177">
    <property type="entry name" value="Ribosomal_mS38_C"/>
</dbReference>
<dbReference type="OrthoDB" id="2429891at2759"/>
<comment type="subcellular location">
    <subcellularLocation>
        <location evidence="1">Mitochondrion</location>
    </subcellularLocation>
</comment>
<name>A0A9P6TVM9_9FUNG</name>
<protein>
    <recommendedName>
        <fullName evidence="4">Small ribosomal subunit protein mS38</fullName>
    </recommendedName>
</protein>
<feature type="domain" description="Ribosomal protein mS38 C-terminal" evidence="6">
    <location>
        <begin position="59"/>
        <end position="92"/>
    </location>
</feature>
<sequence>MDSVDQLSQYFANLHPFTPPSPVQHGSSIDGQPVNQQQPGQQRPIQSIMDQLEESNEMHMTSVLRKRKIKMRKHKYQKLRKRTRALRKKLGK</sequence>